<sequence>MKVLIIIPAFNEEENLIKLIDNIKICCPFYDILIVNDCSTDNTRLLRFQPPVYKIDLGSNLGIGGAVQTGYKFAYYNDYDVAIQVDGDGQHNPKYIKDLIEEINKGENMCLGSRFIDKAGFQSTFARRIGIVYFSNLIHLVCKKRITDPTSGFRACDKTVIKMFAKRYPTDYPEPETVVYLAKNKLRIKEIPVVMNERESGVSSINLIKSIYYMIKVSIAICFTSISNR</sequence>
<comment type="caution">
    <text evidence="2">The sequence shown here is derived from an EMBL/GenBank/DDBJ whole genome shotgun (WGS) entry which is preliminary data.</text>
</comment>
<accession>A0A2S6FZU8</accession>
<evidence type="ECO:0000313" key="3">
    <source>
        <dbReference type="Proteomes" id="UP000239863"/>
    </source>
</evidence>
<dbReference type="EMBL" id="PTIS01000002">
    <property type="protein sequence ID" value="PPK49163.1"/>
    <property type="molecule type" value="Genomic_DNA"/>
</dbReference>
<dbReference type="Pfam" id="PF00535">
    <property type="entry name" value="Glycos_transf_2"/>
    <property type="match status" value="1"/>
</dbReference>
<proteinExistence type="predicted"/>
<reference evidence="2 3" key="1">
    <citation type="submission" date="2018-02" db="EMBL/GenBank/DDBJ databases">
        <title>Genomic Encyclopedia of Archaeal and Bacterial Type Strains, Phase II (KMG-II): from individual species to whole genera.</title>
        <authorList>
            <person name="Goeker M."/>
        </authorList>
    </citation>
    <scope>NUCLEOTIDE SEQUENCE [LARGE SCALE GENOMIC DNA]</scope>
    <source>
        <strain evidence="2 3">DSM 15099</strain>
    </source>
</reference>
<dbReference type="CDD" id="cd04179">
    <property type="entry name" value="DPM_DPG-synthase_like"/>
    <property type="match status" value="1"/>
</dbReference>
<dbReference type="PANTHER" id="PTHR10859">
    <property type="entry name" value="GLYCOSYL TRANSFERASE"/>
    <property type="match status" value="1"/>
</dbReference>
<dbReference type="OrthoDB" id="9810303at2"/>
<dbReference type="InterPro" id="IPR001173">
    <property type="entry name" value="Glyco_trans_2-like"/>
</dbReference>
<gene>
    <name evidence="2" type="ORF">BD821_10276</name>
</gene>
<dbReference type="AlphaFoldDB" id="A0A2S6FZU8"/>
<dbReference type="PANTHER" id="PTHR10859:SF114">
    <property type="entry name" value="DOLICHOL-PHOSPHATE MANNOSYLTRANSFERASE"/>
    <property type="match status" value="1"/>
</dbReference>
<dbReference type="STRING" id="37659.GCA_000703125_01672"/>
<name>A0A2S6FZU8_9CLOT</name>
<dbReference type="Proteomes" id="UP000239863">
    <property type="component" value="Unassembled WGS sequence"/>
</dbReference>
<protein>
    <recommendedName>
        <fullName evidence="1">Glycosyltransferase 2-like domain-containing protein</fullName>
    </recommendedName>
</protein>
<dbReference type="RefSeq" id="WP_104409188.1">
    <property type="nucleotide sequence ID" value="NZ_PTIS01000002.1"/>
</dbReference>
<evidence type="ECO:0000313" key="2">
    <source>
        <dbReference type="EMBL" id="PPK49163.1"/>
    </source>
</evidence>
<organism evidence="2 3">
    <name type="scientific">Clostridium algidicarnis DSM 15099</name>
    <dbReference type="NCBI Taxonomy" id="1121295"/>
    <lineage>
        <taxon>Bacteria</taxon>
        <taxon>Bacillati</taxon>
        <taxon>Bacillota</taxon>
        <taxon>Clostridia</taxon>
        <taxon>Eubacteriales</taxon>
        <taxon>Clostridiaceae</taxon>
        <taxon>Clostridium</taxon>
    </lineage>
</organism>
<evidence type="ECO:0000259" key="1">
    <source>
        <dbReference type="Pfam" id="PF00535"/>
    </source>
</evidence>
<feature type="domain" description="Glycosyltransferase 2-like" evidence="1">
    <location>
        <begin position="5"/>
        <end position="160"/>
    </location>
</feature>
<dbReference type="InterPro" id="IPR029044">
    <property type="entry name" value="Nucleotide-diphossugar_trans"/>
</dbReference>
<dbReference type="Gene3D" id="3.90.550.10">
    <property type="entry name" value="Spore Coat Polysaccharide Biosynthesis Protein SpsA, Chain A"/>
    <property type="match status" value="1"/>
</dbReference>
<dbReference type="SUPFAM" id="SSF53448">
    <property type="entry name" value="Nucleotide-diphospho-sugar transferases"/>
    <property type="match status" value="1"/>
</dbReference>
<dbReference type="GO" id="GO:0006487">
    <property type="term" value="P:protein N-linked glycosylation"/>
    <property type="evidence" value="ECO:0007669"/>
    <property type="project" value="TreeGrafter"/>
</dbReference>